<feature type="region of interest" description="Disordered" evidence="1">
    <location>
        <begin position="1"/>
        <end position="62"/>
    </location>
</feature>
<comment type="caution">
    <text evidence="2">The sequence shown here is derived from an EMBL/GenBank/DDBJ whole genome shotgun (WGS) entry which is preliminary data.</text>
</comment>
<keyword evidence="3" id="KW-1185">Reference proteome</keyword>
<evidence type="ECO:0008006" key="4">
    <source>
        <dbReference type="Google" id="ProtNLM"/>
    </source>
</evidence>
<proteinExistence type="predicted"/>
<gene>
    <name evidence="2" type="ORF">RWE15_11885</name>
</gene>
<dbReference type="EMBL" id="JAWDIP010000003">
    <property type="protein sequence ID" value="MDY0395003.1"/>
    <property type="molecule type" value="Genomic_DNA"/>
</dbReference>
<dbReference type="Proteomes" id="UP001281447">
    <property type="component" value="Unassembled WGS sequence"/>
</dbReference>
<feature type="compositionally biased region" description="Basic and acidic residues" evidence="1">
    <location>
        <begin position="49"/>
        <end position="62"/>
    </location>
</feature>
<protein>
    <recommendedName>
        <fullName evidence="4">DUF4025 domain-containing protein</fullName>
    </recommendedName>
</protein>
<evidence type="ECO:0000256" key="1">
    <source>
        <dbReference type="SAM" id="MobiDB-lite"/>
    </source>
</evidence>
<evidence type="ECO:0000313" key="2">
    <source>
        <dbReference type="EMBL" id="MDY0395003.1"/>
    </source>
</evidence>
<dbReference type="RefSeq" id="WP_390355744.1">
    <property type="nucleotide sequence ID" value="NZ_JBHUIZ010000012.1"/>
</dbReference>
<reference evidence="2 3" key="1">
    <citation type="submission" date="2023-10" db="EMBL/GenBank/DDBJ databases">
        <title>Virgibacillus halophilus 5B73C genome.</title>
        <authorList>
            <person name="Miliotis G."/>
            <person name="Sengupta P."/>
            <person name="Hameed A."/>
            <person name="Chuvochina M."/>
            <person name="Mcdonagh F."/>
            <person name="Simpson A.C."/>
            <person name="Singh N.K."/>
            <person name="Rekha P.D."/>
            <person name="Raman K."/>
            <person name="Hugenholtz P."/>
            <person name="Venkateswaran K."/>
        </authorList>
    </citation>
    <scope>NUCLEOTIDE SEQUENCE [LARGE SCALE GENOMIC DNA]</scope>
    <source>
        <strain evidence="2 3">5B73C</strain>
    </source>
</reference>
<name>A0ABU5C6R0_9BACI</name>
<accession>A0ABU5C6R0</accession>
<evidence type="ECO:0000313" key="3">
    <source>
        <dbReference type="Proteomes" id="UP001281447"/>
    </source>
</evidence>
<organism evidence="2 3">
    <name type="scientific">Tigheibacillus halophilus</name>
    <dbReference type="NCBI Taxonomy" id="361280"/>
    <lineage>
        <taxon>Bacteria</taxon>
        <taxon>Bacillati</taxon>
        <taxon>Bacillota</taxon>
        <taxon>Bacilli</taxon>
        <taxon>Bacillales</taxon>
        <taxon>Bacillaceae</taxon>
        <taxon>Tigheibacillus</taxon>
    </lineage>
</organism>
<sequence>MPNENPRKRRQKASDNGVAPGIDPDDSYGENATDAEIAEGDSTTVTRLVYDEYDHSRNDDEE</sequence>